<organism evidence="1 2">
    <name type="scientific">Caerostris darwini</name>
    <dbReference type="NCBI Taxonomy" id="1538125"/>
    <lineage>
        <taxon>Eukaryota</taxon>
        <taxon>Metazoa</taxon>
        <taxon>Ecdysozoa</taxon>
        <taxon>Arthropoda</taxon>
        <taxon>Chelicerata</taxon>
        <taxon>Arachnida</taxon>
        <taxon>Araneae</taxon>
        <taxon>Araneomorphae</taxon>
        <taxon>Entelegynae</taxon>
        <taxon>Araneoidea</taxon>
        <taxon>Araneidae</taxon>
        <taxon>Caerostris</taxon>
    </lineage>
</organism>
<accession>A0AAV4VIN8</accession>
<dbReference type="EMBL" id="BPLQ01013093">
    <property type="protein sequence ID" value="GIY69704.1"/>
    <property type="molecule type" value="Genomic_DNA"/>
</dbReference>
<protein>
    <submittedName>
        <fullName evidence="1">Uncharacterized protein</fullName>
    </submittedName>
</protein>
<proteinExistence type="predicted"/>
<sequence>MSYVNYVKNELAVFYLQQKKIRVELKCADDPSGWAMFGRKLYVSTSLSITSSRVGISWIVVDSYPTP</sequence>
<evidence type="ECO:0000313" key="2">
    <source>
        <dbReference type="Proteomes" id="UP001054837"/>
    </source>
</evidence>
<dbReference type="Proteomes" id="UP001054837">
    <property type="component" value="Unassembled WGS sequence"/>
</dbReference>
<name>A0AAV4VIN8_9ARAC</name>
<comment type="caution">
    <text evidence="1">The sequence shown here is derived from an EMBL/GenBank/DDBJ whole genome shotgun (WGS) entry which is preliminary data.</text>
</comment>
<reference evidence="1 2" key="1">
    <citation type="submission" date="2021-06" db="EMBL/GenBank/DDBJ databases">
        <title>Caerostris darwini draft genome.</title>
        <authorList>
            <person name="Kono N."/>
            <person name="Arakawa K."/>
        </authorList>
    </citation>
    <scope>NUCLEOTIDE SEQUENCE [LARGE SCALE GENOMIC DNA]</scope>
</reference>
<gene>
    <name evidence="1" type="ORF">CDAR_219901</name>
</gene>
<evidence type="ECO:0000313" key="1">
    <source>
        <dbReference type="EMBL" id="GIY69704.1"/>
    </source>
</evidence>
<keyword evidence="2" id="KW-1185">Reference proteome</keyword>
<dbReference type="AlphaFoldDB" id="A0AAV4VIN8"/>